<feature type="compositionally biased region" description="Low complexity" evidence="1">
    <location>
        <begin position="1008"/>
        <end position="1024"/>
    </location>
</feature>
<sequence length="1347" mass="150952">MPGLAHRNDQFSNGSTASYSPTANGFWSKHGADVSYGQLQKFWSELSPQARQELLRIDKQTLFEQARKNMYCSRCNGLLLEGFLQIVMYGKSVQQEGAGGHLPCIRQGPSKTQNDGRSSIINGCHDEIQDPSVHPWGGLTTTRDGSLTLMDCYLYAKSLKGLQNVFDSARARERERELLYPDACGGSGRGWISQGIASYGRGHGTRETCALHTARLSCDTLVDFWSALGEETRQSLLRMKEEDFIERLMYRGSIRVQWDKLIIQSIWDSCSVWLQIEKGGKIKKDMMQHFETAKGIIGWKSFKILGAGFLMFFLPSGDSWHRFDSKRFCRDCRRNVIREFKELKELKRLRREPRCTSWFCVADTAFQYEVSNDTIRADWCQTFADTVGTYHHFEWAVGTGEGKSDILEFENVGMDGSVQVGGLDLGGLSACFITLKAWKLDGRCTELSVKAHALKGQQCVHCRLVVGDGFVTITRGESIRRFFEHAEEAEEEEDDDSMDKDGNELDGECSRPQKHAKSPELAREFLLDAATVIFKEQVEKAFREGTARQNAHSIFVCLALKLLEERVHVACKEIITLEKQMKLLEEEEKEKREEEERKERRRTKEREKKLRRKERLKEKEKDKEQKCSESNETPFHPDVSKEESSIEDPTNPVSCRDSVNEGVTILTRPGYPDLQEEFSKGHSTSRMQDHSYDSLDGEVISGKDWNGTFSVEQLNYSRRRLKFRKEVQLDQSLKWSDRRRYTAVECGPVVNRSEPRYYGDNFETSSRGVNGSNRSLRMNAPKSNVRHCGTKFNDKFSSNRLSDRYDLHSCSCNQSNEYRARVDPHISTVRQSREIKSSCKSESALDMSKQFYRGNKYNQTEYLRDGCGRPKNKVISGNNPPGKDVLHSKKVWEPMESQKKYPRSNSDSDITLTSTTFKVEGSEPDTNLIKSSPDMCFREHSEDSADIDHEDSNSKESGHSSTETDGPCENGFNVGRNNQCNSTEAAPEEIGLCISSALNSDKSPSIETSDTTVSSTFSSDNFSSCPSEGDSNTVSSNNGNLESSSTSDSEDASQQSEGREVCTQNGFSEYHEVGMEKKRSSNGGEVLESSASIGPSLNGAGNSTQGKPPTRISQNFDNGLSSVSNGSQPQGMLPPMHSQNIHYPMFQAPSTMGFYHQNPVSWSAAPANGLMPFPHPNQYLYAGPVGYGINGNSRFCMQYAPLQHLGTPVFNPNPVPVYHPVAKANGINADEQTQISKPSAGKEAFHEAQAERSHPKEAPQNEVGQNENSAKLHTGGNTGFSLFHFGGPVALSTGCKSNLVPQKEGVTGDLPQEYPTNHFESDHSKKKESTVEEYNLFAASNGIRFLF</sequence>
<dbReference type="OrthoDB" id="567691at2759"/>
<organism evidence="2 3">
    <name type="scientific">Morella rubra</name>
    <name type="common">Chinese bayberry</name>
    <dbReference type="NCBI Taxonomy" id="262757"/>
    <lineage>
        <taxon>Eukaryota</taxon>
        <taxon>Viridiplantae</taxon>
        <taxon>Streptophyta</taxon>
        <taxon>Embryophyta</taxon>
        <taxon>Tracheophyta</taxon>
        <taxon>Spermatophyta</taxon>
        <taxon>Magnoliopsida</taxon>
        <taxon>eudicotyledons</taxon>
        <taxon>Gunneridae</taxon>
        <taxon>Pentapetalae</taxon>
        <taxon>rosids</taxon>
        <taxon>fabids</taxon>
        <taxon>Fagales</taxon>
        <taxon>Myricaceae</taxon>
        <taxon>Morella</taxon>
    </lineage>
</organism>
<feature type="compositionally biased region" description="Basic and acidic residues" evidence="1">
    <location>
        <begin position="499"/>
        <end position="517"/>
    </location>
</feature>
<reference evidence="2 3" key="1">
    <citation type="journal article" date="2019" name="Plant Biotechnol. J.">
        <title>The red bayberry genome and genetic basis of sex determination.</title>
        <authorList>
            <person name="Jia H.M."/>
            <person name="Jia H.J."/>
            <person name="Cai Q.L."/>
            <person name="Wang Y."/>
            <person name="Zhao H.B."/>
            <person name="Yang W.F."/>
            <person name="Wang G.Y."/>
            <person name="Li Y.H."/>
            <person name="Zhan D.L."/>
            <person name="Shen Y.T."/>
            <person name="Niu Q.F."/>
            <person name="Chang L."/>
            <person name="Qiu J."/>
            <person name="Zhao L."/>
            <person name="Xie H.B."/>
            <person name="Fu W.Y."/>
            <person name="Jin J."/>
            <person name="Li X.W."/>
            <person name="Jiao Y."/>
            <person name="Zhou C.C."/>
            <person name="Tu T."/>
            <person name="Chai C.Y."/>
            <person name="Gao J.L."/>
            <person name="Fan L.J."/>
            <person name="van de Weg E."/>
            <person name="Wang J.Y."/>
            <person name="Gao Z.S."/>
        </authorList>
    </citation>
    <scope>NUCLEOTIDE SEQUENCE [LARGE SCALE GENOMIC DNA]</scope>
    <source>
        <tissue evidence="2">Leaves</tissue>
    </source>
</reference>
<feature type="region of interest" description="Disordered" evidence="1">
    <location>
        <begin position="586"/>
        <end position="657"/>
    </location>
</feature>
<comment type="caution">
    <text evidence="2">The sequence shown here is derived from an EMBL/GenBank/DDBJ whole genome shotgun (WGS) entry which is preliminary data.</text>
</comment>
<dbReference type="PANTHER" id="PTHR16897:SF2">
    <property type="entry name" value="OS03G0226600 PROTEIN"/>
    <property type="match status" value="1"/>
</dbReference>
<feature type="region of interest" description="Disordered" evidence="1">
    <location>
        <begin position="942"/>
        <end position="973"/>
    </location>
</feature>
<feature type="region of interest" description="Disordered" evidence="1">
    <location>
        <begin position="999"/>
        <end position="1117"/>
    </location>
</feature>
<feature type="compositionally biased region" description="Basic and acidic residues" evidence="1">
    <location>
        <begin position="1069"/>
        <end position="1079"/>
    </location>
</feature>
<feature type="compositionally biased region" description="Polar residues" evidence="1">
    <location>
        <begin position="1025"/>
        <end position="1041"/>
    </location>
</feature>
<evidence type="ECO:0000313" key="2">
    <source>
        <dbReference type="EMBL" id="KAB1222405.1"/>
    </source>
</evidence>
<evidence type="ECO:0008006" key="4">
    <source>
        <dbReference type="Google" id="ProtNLM"/>
    </source>
</evidence>
<feature type="compositionally biased region" description="Polar residues" evidence="1">
    <location>
        <begin position="1262"/>
        <end position="1271"/>
    </location>
</feature>
<protein>
    <recommendedName>
        <fullName evidence="4">Stress response protein NST1</fullName>
    </recommendedName>
</protein>
<feature type="compositionally biased region" description="Basic and acidic residues" evidence="1">
    <location>
        <begin position="884"/>
        <end position="899"/>
    </location>
</feature>
<dbReference type="EMBL" id="RXIC02000020">
    <property type="protein sequence ID" value="KAB1222405.1"/>
    <property type="molecule type" value="Genomic_DNA"/>
</dbReference>
<name>A0A6A1WAZ7_9ROSI</name>
<evidence type="ECO:0000256" key="1">
    <source>
        <dbReference type="SAM" id="MobiDB-lite"/>
    </source>
</evidence>
<feature type="compositionally biased region" description="Polar residues" evidence="1">
    <location>
        <begin position="1089"/>
        <end position="1117"/>
    </location>
</feature>
<keyword evidence="3" id="KW-1185">Reference proteome</keyword>
<evidence type="ECO:0000313" key="3">
    <source>
        <dbReference type="Proteomes" id="UP000516437"/>
    </source>
</evidence>
<gene>
    <name evidence="2" type="ORF">CJ030_MR2G028733</name>
</gene>
<dbReference type="Proteomes" id="UP000516437">
    <property type="component" value="Chromosome 2"/>
</dbReference>
<feature type="compositionally biased region" description="Basic and acidic residues" evidence="1">
    <location>
        <begin position="1243"/>
        <end position="1259"/>
    </location>
</feature>
<feature type="region of interest" description="Disordered" evidence="1">
    <location>
        <begin position="487"/>
        <end position="517"/>
    </location>
</feature>
<feature type="region of interest" description="Disordered" evidence="1">
    <location>
        <begin position="1235"/>
        <end position="1275"/>
    </location>
</feature>
<feature type="compositionally biased region" description="Basic and acidic residues" evidence="1">
    <location>
        <begin position="586"/>
        <end position="608"/>
    </location>
</feature>
<feature type="compositionally biased region" description="Basic and acidic residues" evidence="1">
    <location>
        <begin position="942"/>
        <end position="958"/>
    </location>
</feature>
<accession>A0A6A1WAZ7</accession>
<feature type="compositionally biased region" description="Low complexity" evidence="1">
    <location>
        <begin position="1042"/>
        <end position="1056"/>
    </location>
</feature>
<dbReference type="PANTHER" id="PTHR16897">
    <property type="entry name" value="OS10G0105400 PROTEIN"/>
    <property type="match status" value="1"/>
</dbReference>
<proteinExistence type="predicted"/>
<feature type="compositionally biased region" description="Basic and acidic residues" evidence="1">
    <location>
        <begin position="615"/>
        <end position="629"/>
    </location>
</feature>
<feature type="region of interest" description="Disordered" evidence="1">
    <location>
        <begin position="1306"/>
        <end position="1326"/>
    </location>
</feature>
<feature type="compositionally biased region" description="Acidic residues" evidence="1">
    <location>
        <begin position="487"/>
        <end position="498"/>
    </location>
</feature>
<feature type="region of interest" description="Disordered" evidence="1">
    <location>
        <begin position="871"/>
        <end position="910"/>
    </location>
</feature>